<dbReference type="AlphaFoldDB" id="A0AB39YMS3"/>
<sequence>MSYDLTLYCPGSPTVDQVWLLVGNTRGLHADPENSDDSGVLVLRGVKRGYSFTVDGPFPVEAEDVPDEITTVLPEAATMFQILVEGTQEAEIPHCVRFARKLAKACHGVVMDEQTSEIWPQPKKKKEQPPRTEPQKEYKDVWMSWLLLQDDLPSDYLEGYLRIARELLPEAVPVRFGKYEPLQFRFDSSGEKGFIDEFYNDESNGWDIYYKNPPPVRYGSIEAQELGWGIPFTRITLVVDGHALAEDALRSALRRFFLAVATELGAVYASAEMVRGQDMQRRPFFRLPPDQWVGFPPYPLWWIWAGPRLAPEIGQFLGPEASEHSGGLFRAFSDQPLDRRELAEELGVQNLPWIPAEYSATYSDQQMAPLGVASVIPEILRNREPLDLPPGIYNPPRKP</sequence>
<dbReference type="RefSeq" id="WP_369745616.1">
    <property type="nucleotide sequence ID" value="NZ_CP165735.1"/>
</dbReference>
<accession>A0AB39YMS3</accession>
<organism evidence="1">
    <name type="scientific">Paenarthrobacter sp. AMU7</name>
    <dbReference type="NCBI Taxonomy" id="3162492"/>
    <lineage>
        <taxon>Bacteria</taxon>
        <taxon>Bacillati</taxon>
        <taxon>Actinomycetota</taxon>
        <taxon>Actinomycetes</taxon>
        <taxon>Micrococcales</taxon>
        <taxon>Micrococcaceae</taxon>
        <taxon>Paenarthrobacter</taxon>
    </lineage>
</organism>
<name>A0AB39YMS3_9MICC</name>
<reference evidence="1" key="1">
    <citation type="submission" date="2024-07" db="EMBL/GenBank/DDBJ databases">
        <authorList>
            <person name="Li J."/>
            <person name="Wei H."/>
            <person name="Ma J."/>
        </authorList>
    </citation>
    <scope>NUCLEOTIDE SEQUENCE</scope>
    <source>
        <strain evidence="1">AMU7</strain>
    </source>
</reference>
<dbReference type="EMBL" id="CP165735">
    <property type="protein sequence ID" value="XDV71655.1"/>
    <property type="molecule type" value="Genomic_DNA"/>
</dbReference>
<gene>
    <name evidence="1" type="ORF">ABQM86_00235</name>
</gene>
<evidence type="ECO:0000313" key="1">
    <source>
        <dbReference type="EMBL" id="XDV71655.1"/>
    </source>
</evidence>
<proteinExistence type="predicted"/>
<protein>
    <submittedName>
        <fullName evidence="1">Uncharacterized protein</fullName>
    </submittedName>
</protein>